<evidence type="ECO:0000313" key="9">
    <source>
        <dbReference type="EMBL" id="PKU66357.1"/>
    </source>
</evidence>
<keyword evidence="4" id="KW-0498">Mitosis</keyword>
<evidence type="ECO:0000256" key="4">
    <source>
        <dbReference type="ARBA" id="ARBA00022776"/>
    </source>
</evidence>
<dbReference type="Pfam" id="PF20168">
    <property type="entry name" value="PDS5"/>
    <property type="match status" value="1"/>
</dbReference>
<keyword evidence="10" id="KW-1185">Reference proteome</keyword>
<dbReference type="InterPro" id="IPR039776">
    <property type="entry name" value="Pds5"/>
</dbReference>
<evidence type="ECO:0000256" key="8">
    <source>
        <dbReference type="SAM" id="MobiDB-lite"/>
    </source>
</evidence>
<gene>
    <name evidence="9" type="primary">MSH6</name>
    <name evidence="9" type="ORF">MA16_Dca026455</name>
</gene>
<feature type="compositionally biased region" description="Polar residues" evidence="8">
    <location>
        <begin position="1406"/>
        <end position="1417"/>
    </location>
</feature>
<dbReference type="SUPFAM" id="SSF48371">
    <property type="entry name" value="ARM repeat"/>
    <property type="match status" value="1"/>
</dbReference>
<feature type="region of interest" description="Disordered" evidence="8">
    <location>
        <begin position="1287"/>
        <end position="1326"/>
    </location>
</feature>
<keyword evidence="2" id="KW-0132">Cell division</keyword>
<reference evidence="9 10" key="1">
    <citation type="journal article" date="2016" name="Sci. Rep.">
        <title>The Dendrobium catenatum Lindl. genome sequence provides insights into polysaccharide synthase, floral development and adaptive evolution.</title>
        <authorList>
            <person name="Zhang G.Q."/>
            <person name="Xu Q."/>
            <person name="Bian C."/>
            <person name="Tsai W.C."/>
            <person name="Yeh C.M."/>
            <person name="Liu K.W."/>
            <person name="Yoshida K."/>
            <person name="Zhang L.S."/>
            <person name="Chang S.B."/>
            <person name="Chen F."/>
            <person name="Shi Y."/>
            <person name="Su Y.Y."/>
            <person name="Zhang Y.Q."/>
            <person name="Chen L.J."/>
            <person name="Yin Y."/>
            <person name="Lin M."/>
            <person name="Huang H."/>
            <person name="Deng H."/>
            <person name="Wang Z.W."/>
            <person name="Zhu S.L."/>
            <person name="Zhao X."/>
            <person name="Deng C."/>
            <person name="Niu S.C."/>
            <person name="Huang J."/>
            <person name="Wang M."/>
            <person name="Liu G.H."/>
            <person name="Yang H.J."/>
            <person name="Xiao X.J."/>
            <person name="Hsiao Y.Y."/>
            <person name="Wu W.L."/>
            <person name="Chen Y.Y."/>
            <person name="Mitsuda N."/>
            <person name="Ohme-Takagi M."/>
            <person name="Luo Y.B."/>
            <person name="Van de Peer Y."/>
            <person name="Liu Z.J."/>
        </authorList>
    </citation>
    <scope>NUCLEOTIDE SEQUENCE [LARGE SCALE GENOMIC DNA]</scope>
    <source>
        <tissue evidence="9">The whole plant</tissue>
    </source>
</reference>
<protein>
    <submittedName>
        <fullName evidence="9">DNA mismatch repair protein MSH6</fullName>
    </submittedName>
</protein>
<keyword evidence="7" id="KW-0131">Cell cycle</keyword>
<evidence type="ECO:0000313" key="10">
    <source>
        <dbReference type="Proteomes" id="UP000233837"/>
    </source>
</evidence>
<dbReference type="PANTHER" id="PTHR12663">
    <property type="entry name" value="ANDROGEN INDUCED INHIBITOR OF PROLIFERATION AS3 / PDS5-RELATED"/>
    <property type="match status" value="1"/>
</dbReference>
<keyword evidence="5" id="KW-0234">DNA repair</keyword>
<dbReference type="GO" id="GO:0051301">
    <property type="term" value="P:cell division"/>
    <property type="evidence" value="ECO:0007669"/>
    <property type="project" value="UniProtKB-KW"/>
</dbReference>
<dbReference type="Gene3D" id="2.30.30.140">
    <property type="match status" value="1"/>
</dbReference>
<dbReference type="CDD" id="cd20404">
    <property type="entry name" value="Tudor_Agenet_AtEML-like"/>
    <property type="match status" value="1"/>
</dbReference>
<feature type="region of interest" description="Disordered" evidence="8">
    <location>
        <begin position="1406"/>
        <end position="1469"/>
    </location>
</feature>
<dbReference type="InterPro" id="IPR011989">
    <property type="entry name" value="ARM-like"/>
</dbReference>
<keyword evidence="3" id="KW-0227">DNA damage</keyword>
<feature type="region of interest" description="Disordered" evidence="8">
    <location>
        <begin position="1505"/>
        <end position="1545"/>
    </location>
</feature>
<feature type="compositionally biased region" description="Basic and acidic residues" evidence="8">
    <location>
        <begin position="1512"/>
        <end position="1541"/>
    </location>
</feature>
<dbReference type="GO" id="GO:0006281">
    <property type="term" value="P:DNA repair"/>
    <property type="evidence" value="ECO:0007669"/>
    <property type="project" value="UniProtKB-KW"/>
</dbReference>
<evidence type="ECO:0000256" key="2">
    <source>
        <dbReference type="ARBA" id="ARBA00022618"/>
    </source>
</evidence>
<dbReference type="CDD" id="cd19953">
    <property type="entry name" value="PDS5"/>
    <property type="match status" value="1"/>
</dbReference>
<dbReference type="Proteomes" id="UP000233837">
    <property type="component" value="Unassembled WGS sequence"/>
</dbReference>
<dbReference type="InterPro" id="IPR016024">
    <property type="entry name" value="ARM-type_fold"/>
</dbReference>
<dbReference type="GO" id="GO:0000785">
    <property type="term" value="C:chromatin"/>
    <property type="evidence" value="ECO:0007669"/>
    <property type="project" value="TreeGrafter"/>
</dbReference>
<dbReference type="STRING" id="906689.A0A2I0VSH2"/>
<sequence length="1641" mass="185568">MAQKLQQQLREVGSKLQSQPASKDALIKLLKQAENCLSELEQSPPPSMLGAMKPCFDAIAKEDVLKHQDRDVRVLVAACICEITRITAPEAPYSDDVLRDIFDLIVSTFSGLKDTNTPSFKRTVIILETLARYRSCVVMLDLECYDLINDMFQIFFSVVSDEHPNNVRASMQTIMVLILDESEEIQENLLVTILSPLGRKRSEFTMAARKLAMNVIEHCAGKLEPSIRHFLISSLSGDSSNLNSTLDYHEVIYDLYQCVPQILSGIIPFMTGELLADKLDIRQKAVQLLGDLFALSGIPISESFQPLFSEFVKRLTDRVADIRVSVIGHLKNCLMLNTSRPEAPLIIKALSDRLLDYDENVRKHVVAAICDLACHSVKVIPVETAKIVAERLRDKSLSVKWYTVGRLADVYRCYCLKHTNALLNDDDFEWIPGRVLRCLYDKDFRPETIEFILCGSLFPRDLAIRDRVKHWIKVFSTFERVEVKALEQILLQKQRLQQEFLKYLTLRQTRQDNVPEIQKKLNGFFRFMSRMFHDAAKAEEGFQMLNQLKDQNIWKLMMILLDPDTSFCQAWSCRDELLKILGERHSLYEFMDMLTVKCSYLFFNKELVKEIILESDEQRSSGDVKFILSCMDLLTVIASFSPHLFIGCEEDLVHLLKEDNDIIKEGITRVLAKAGGTIREQLAMTSSPVDLVLERLCLEGTRKQAKFAVHAIAAITKDDGLKSLSVLYKRLVDMLEKKTHLPSILQSLGCIAQIAMPVFETREDEIVEFISKKVLKRSNDTAAALDGIDWNERTELCSLKMLGIKTLVKSYLPAKDAPSRTGIDKLVALLRNVLAYGDISKDVESSAVDKAHMRLTAAKSVLRLSRLWDHMIPLDVFYITLRISEDVYPQFRTLFISKVHQYIKDRLLDAKYACAFLLNINQYQSPEYKEAKHNLLEVVQICQQLKQRQISMQNDVSSSVMYPESILVYLVHALAHHPSCPNIDECLELSAFEPIYWRLHLFLSVLLIGDEGWQSGACSDRRKDSYTSVVSIFRSIKCSEDAADSAKSRTSHAISDLGLSITKKLVPDQADVSEIANTVSLPASLYKASDKDEESSVINGEQSWLSGESALAHFEALMFEDKEQILSVINKDEILLEKDNDDNDVPLGKMMKLLKCQGTKKKKAKGQTSNFDLKSKDEDVDVLGMVREINLDTIKAARSMEHGSQKRKRSEASQATSSVVAPTPKRKRSSSIHRSPSSNLDKKQHVSLIESEFLLSSLPKIQSTSRRGKKKGDRSYTDEVSVIDMKNVSVTEGSHKKGSGSSAKKRKVRSISGLSKSSSKKTRPNGELVGSRIKVWWPLDNMFYEGVVHSFDRGNKKHSILYDDGDVEVLRLETEKWELIPNGWTPKKLTEIYGNANLLHVDNLQRSKSQQSSSHEQLSMDINDHSNDHNSQGNNKPTKRSAADSNLGVRHISGKSSQSHGRRVSKNDINADNSIHIKFDSEATDVHPHSGSEIDDVNLEFEAKESSTPVKIADETKVNTSDVSKELPEKGDDTSSPKTMEDSDDEPLVNHLNLHVYKYNISLLLVTLLILNSHCKFFRVHGDNVLPKLAEKMIFFTSFFSICSKYCNGGFFTTSHLTGFQSLQKLRRSSLLVSFDLLWLV</sequence>
<dbReference type="EMBL" id="KZ503272">
    <property type="protein sequence ID" value="PKU66357.1"/>
    <property type="molecule type" value="Genomic_DNA"/>
</dbReference>
<dbReference type="GO" id="GO:0035825">
    <property type="term" value="P:homologous recombination"/>
    <property type="evidence" value="ECO:0007669"/>
    <property type="project" value="UniProtKB-ARBA"/>
</dbReference>
<evidence type="ECO:0000256" key="5">
    <source>
        <dbReference type="ARBA" id="ARBA00023204"/>
    </source>
</evidence>
<reference evidence="9 10" key="2">
    <citation type="journal article" date="2017" name="Nature">
        <title>The Apostasia genome and the evolution of orchids.</title>
        <authorList>
            <person name="Zhang G.Q."/>
            <person name="Liu K.W."/>
            <person name="Li Z."/>
            <person name="Lohaus R."/>
            <person name="Hsiao Y.Y."/>
            <person name="Niu S.C."/>
            <person name="Wang J.Y."/>
            <person name="Lin Y.C."/>
            <person name="Xu Q."/>
            <person name="Chen L.J."/>
            <person name="Yoshida K."/>
            <person name="Fujiwara S."/>
            <person name="Wang Z.W."/>
            <person name="Zhang Y.Q."/>
            <person name="Mitsuda N."/>
            <person name="Wang M."/>
            <person name="Liu G.H."/>
            <person name="Pecoraro L."/>
            <person name="Huang H.X."/>
            <person name="Xiao X.J."/>
            <person name="Lin M."/>
            <person name="Wu X.Y."/>
            <person name="Wu W.L."/>
            <person name="Chen Y.Y."/>
            <person name="Chang S.B."/>
            <person name="Sakamoto S."/>
            <person name="Ohme-Takagi M."/>
            <person name="Yagi M."/>
            <person name="Zeng S.J."/>
            <person name="Shen C.Y."/>
            <person name="Yeh C.M."/>
            <person name="Luo Y.B."/>
            <person name="Tsai W.C."/>
            <person name="Van de Peer Y."/>
            <person name="Liu Z.J."/>
        </authorList>
    </citation>
    <scope>NUCLEOTIDE SEQUENCE [LARGE SCALE GENOMIC DNA]</scope>
    <source>
        <tissue evidence="9">The whole plant</tissue>
    </source>
</reference>
<comment type="subcellular location">
    <subcellularLocation>
        <location evidence="1">Nucleus</location>
    </subcellularLocation>
</comment>
<keyword evidence="6" id="KW-0539">Nucleus</keyword>
<dbReference type="Gene3D" id="1.25.10.10">
    <property type="entry name" value="Leucine-rich Repeat Variant"/>
    <property type="match status" value="1"/>
</dbReference>
<evidence type="ECO:0000256" key="3">
    <source>
        <dbReference type="ARBA" id="ARBA00022763"/>
    </source>
</evidence>
<name>A0A2I0VSH2_9ASPA</name>
<feature type="region of interest" description="Disordered" evidence="8">
    <location>
        <begin position="1197"/>
        <end position="1243"/>
    </location>
</feature>
<proteinExistence type="predicted"/>
<dbReference type="PANTHER" id="PTHR12663:SF0">
    <property type="entry name" value="PRECOCIOUS DISSOCIATION OF SISTERS 5, ISOFORM A"/>
    <property type="match status" value="1"/>
</dbReference>
<dbReference type="GO" id="GO:0005634">
    <property type="term" value="C:nucleus"/>
    <property type="evidence" value="ECO:0007669"/>
    <property type="project" value="UniProtKB-SubCell"/>
</dbReference>
<dbReference type="GO" id="GO:0007064">
    <property type="term" value="P:mitotic sister chromatid cohesion"/>
    <property type="evidence" value="ECO:0007669"/>
    <property type="project" value="InterPro"/>
</dbReference>
<evidence type="ECO:0000256" key="6">
    <source>
        <dbReference type="ARBA" id="ARBA00023242"/>
    </source>
</evidence>
<organism evidence="9 10">
    <name type="scientific">Dendrobium catenatum</name>
    <dbReference type="NCBI Taxonomy" id="906689"/>
    <lineage>
        <taxon>Eukaryota</taxon>
        <taxon>Viridiplantae</taxon>
        <taxon>Streptophyta</taxon>
        <taxon>Embryophyta</taxon>
        <taxon>Tracheophyta</taxon>
        <taxon>Spermatophyta</taxon>
        <taxon>Magnoliopsida</taxon>
        <taxon>Liliopsida</taxon>
        <taxon>Asparagales</taxon>
        <taxon>Orchidaceae</taxon>
        <taxon>Epidendroideae</taxon>
        <taxon>Malaxideae</taxon>
        <taxon>Dendrobiinae</taxon>
        <taxon>Dendrobium</taxon>
    </lineage>
</organism>
<dbReference type="SUPFAM" id="SSF63748">
    <property type="entry name" value="Tudor/PWWP/MBT"/>
    <property type="match status" value="1"/>
</dbReference>
<evidence type="ECO:0000256" key="1">
    <source>
        <dbReference type="ARBA" id="ARBA00004123"/>
    </source>
</evidence>
<accession>A0A2I0VSH2</accession>
<evidence type="ECO:0000256" key="7">
    <source>
        <dbReference type="ARBA" id="ARBA00023306"/>
    </source>
</evidence>